<reference evidence="2 3" key="1">
    <citation type="submission" date="2019-06" db="EMBL/GenBank/DDBJ databases">
        <title>A chromosomal-level reference genome of Carpinus fangiana (Coryloideae, Betulaceae).</title>
        <authorList>
            <person name="Yang X."/>
            <person name="Wang Z."/>
            <person name="Zhang L."/>
            <person name="Hao G."/>
            <person name="Liu J."/>
            <person name="Yang Y."/>
        </authorList>
    </citation>
    <scope>NUCLEOTIDE SEQUENCE [LARGE SCALE GENOMIC DNA]</scope>
    <source>
        <strain evidence="2">Cfa_2016G</strain>
        <tissue evidence="2">Leaf</tissue>
    </source>
</reference>
<dbReference type="OrthoDB" id="3817375at2759"/>
<proteinExistence type="predicted"/>
<organism evidence="2 3">
    <name type="scientific">Carpinus fangiana</name>
    <dbReference type="NCBI Taxonomy" id="176857"/>
    <lineage>
        <taxon>Eukaryota</taxon>
        <taxon>Viridiplantae</taxon>
        <taxon>Streptophyta</taxon>
        <taxon>Embryophyta</taxon>
        <taxon>Tracheophyta</taxon>
        <taxon>Spermatophyta</taxon>
        <taxon>Magnoliopsida</taxon>
        <taxon>eudicotyledons</taxon>
        <taxon>Gunneridae</taxon>
        <taxon>Pentapetalae</taxon>
        <taxon>rosids</taxon>
        <taxon>fabids</taxon>
        <taxon>Fagales</taxon>
        <taxon>Betulaceae</taxon>
        <taxon>Carpinus</taxon>
    </lineage>
</organism>
<name>A0A5N6RTZ1_9ROSI</name>
<evidence type="ECO:0000313" key="2">
    <source>
        <dbReference type="EMBL" id="KAE8125762.1"/>
    </source>
</evidence>
<dbReference type="EMBL" id="CM017328">
    <property type="protein sequence ID" value="KAE8125762.1"/>
    <property type="molecule type" value="Genomic_DNA"/>
</dbReference>
<dbReference type="Proteomes" id="UP000327013">
    <property type="component" value="Chromosome 8"/>
</dbReference>
<dbReference type="AlphaFoldDB" id="A0A5N6RTZ1"/>
<sequence>MQRIPQKQEPARSSSSSSLAGETMEGNRGRKNRYVLPSSSSSPSPRPPPVCTCSNRPGSVSCISHGYAVPAGEKLRRNNNASKEVLRRALAPPIRRLSLRWLNFRPKPSRLSNMSVA</sequence>
<evidence type="ECO:0000256" key="1">
    <source>
        <dbReference type="SAM" id="MobiDB-lite"/>
    </source>
</evidence>
<feature type="region of interest" description="Disordered" evidence="1">
    <location>
        <begin position="1"/>
        <end position="52"/>
    </location>
</feature>
<gene>
    <name evidence="2" type="ORF">FH972_020536</name>
</gene>
<evidence type="ECO:0000313" key="3">
    <source>
        <dbReference type="Proteomes" id="UP000327013"/>
    </source>
</evidence>
<accession>A0A5N6RTZ1</accession>
<keyword evidence="3" id="KW-1185">Reference proteome</keyword>
<protein>
    <submittedName>
        <fullName evidence="2">Uncharacterized protein</fullName>
    </submittedName>
</protein>